<dbReference type="RefSeq" id="WP_345304134.1">
    <property type="nucleotide sequence ID" value="NZ_BAABJE010000015.1"/>
</dbReference>
<dbReference type="EMBL" id="BAABJE010000015">
    <property type="protein sequence ID" value="GAA4801271.1"/>
    <property type="molecule type" value="Genomic_DNA"/>
</dbReference>
<protein>
    <recommendedName>
        <fullName evidence="3">SnoaL-like domain-containing protein</fullName>
    </recommendedName>
</protein>
<evidence type="ECO:0008006" key="3">
    <source>
        <dbReference type="Google" id="ProtNLM"/>
    </source>
</evidence>
<proteinExistence type="predicted"/>
<name>A0ABP9C0M9_9GAMM</name>
<reference evidence="2" key="1">
    <citation type="journal article" date="2019" name="Int. J. Syst. Evol. Microbiol.">
        <title>The Global Catalogue of Microorganisms (GCM) 10K type strain sequencing project: providing services to taxonomists for standard genome sequencing and annotation.</title>
        <authorList>
            <consortium name="The Broad Institute Genomics Platform"/>
            <consortium name="The Broad Institute Genome Sequencing Center for Infectious Disease"/>
            <person name="Wu L."/>
            <person name="Ma J."/>
        </authorList>
    </citation>
    <scope>NUCLEOTIDE SEQUENCE [LARGE SCALE GENOMIC DNA]</scope>
    <source>
        <strain evidence="2">JCM 18204</strain>
    </source>
</reference>
<evidence type="ECO:0000313" key="1">
    <source>
        <dbReference type="EMBL" id="GAA4801271.1"/>
    </source>
</evidence>
<sequence length="176" mass="19780">MESKNNWKHIVLGLGAIVGFLAIRHGIGYYRGTQSKLDEDVVYAHYQRQINALRSFDAETQCASLHRAYRAVDVMRTPKGEDTMALDQRQACAGIRDSMLTMKALVKSLRIEPDMKFTIESIELSEDRRQATVKLRASMQLGKEFSSTTRGTEVLVRAKGHVFVLNSSTRTVITGD</sequence>
<comment type="caution">
    <text evidence="1">The sequence shown here is derived from an EMBL/GenBank/DDBJ whole genome shotgun (WGS) entry which is preliminary data.</text>
</comment>
<keyword evidence="2" id="KW-1185">Reference proteome</keyword>
<dbReference type="Proteomes" id="UP001499959">
    <property type="component" value="Unassembled WGS sequence"/>
</dbReference>
<organism evidence="1 2">
    <name type="scientific">Lysobacter hankyongensis</name>
    <dbReference type="NCBI Taxonomy" id="1176535"/>
    <lineage>
        <taxon>Bacteria</taxon>
        <taxon>Pseudomonadati</taxon>
        <taxon>Pseudomonadota</taxon>
        <taxon>Gammaproteobacteria</taxon>
        <taxon>Lysobacterales</taxon>
        <taxon>Lysobacteraceae</taxon>
        <taxon>Lysobacter</taxon>
    </lineage>
</organism>
<accession>A0ABP9C0M9</accession>
<evidence type="ECO:0000313" key="2">
    <source>
        <dbReference type="Proteomes" id="UP001499959"/>
    </source>
</evidence>
<gene>
    <name evidence="1" type="ORF">GCM10023307_29790</name>
</gene>